<dbReference type="Gene3D" id="3.40.50.300">
    <property type="entry name" value="P-loop containing nucleotide triphosphate hydrolases"/>
    <property type="match status" value="1"/>
</dbReference>
<dbReference type="RefSeq" id="WP_338248031.1">
    <property type="nucleotide sequence ID" value="NZ_BSRI01000001.1"/>
</dbReference>
<dbReference type="SUPFAM" id="SSF52540">
    <property type="entry name" value="P-loop containing nucleoside triphosphate hydrolases"/>
    <property type="match status" value="1"/>
</dbReference>
<accession>A0ABQ6FKY2</accession>
<sequence length="451" mass="51621">MSERKISPRHSSAILQAFSNGVTPRIGLEHVVVGRGAEIEAMLDDLDYRVAQGGGSFRLLVGPYGSGKSFMLQVIRNYALQRNFVVADADLSAERRLTGTAGQGVSLYRELLKNMAIRTRPEGGAFAPLLEHWMNTIQEQVMRSSELLPDNPRFNFLVEQKVSETLRSISFLSNSFDFARVLSLYWRAYQAGDDVKMEHAIRWLRGEYQLLNEVRFDLQVNSMVTDKNWYNYLKLFASFFQLIGYKGLIIFFDEAVNLYKISNTVSRNNNYEQLLTLFNDVNQGVAQHIGLIFSGTPQLVEDPKRGLYSYEALRSRLQESRFAQNGRRSFAGPIIRLDTLTNEELFVLLQKLCRIHALHYHYTSAITDSDIQEFMEVVTAQVGANQFLTPREITRDLIAVLEMMRRDNTIAFSDIIHKRDFVASREQSNPDELTPQNEILDDDSYFSGFTL</sequence>
<proteinExistence type="predicted"/>
<reference evidence="1 2" key="1">
    <citation type="submission" date="2023-02" db="EMBL/GenBank/DDBJ databases">
        <title>Dictyobacter halimunensis sp. nov., a new member of the class Ktedonobacteria from forest soil in a geothermal area.</title>
        <authorList>
            <person name="Rachmania M.K."/>
            <person name="Ningsih F."/>
            <person name="Sakai Y."/>
            <person name="Yabe S."/>
            <person name="Yokota A."/>
            <person name="Sjamsuridzal W."/>
        </authorList>
    </citation>
    <scope>NUCLEOTIDE SEQUENCE [LARGE SCALE GENOMIC DNA]</scope>
    <source>
        <strain evidence="1 2">S3.2.2.5</strain>
    </source>
</reference>
<comment type="caution">
    <text evidence="1">The sequence shown here is derived from an EMBL/GenBank/DDBJ whole genome shotgun (WGS) entry which is preliminary data.</text>
</comment>
<gene>
    <name evidence="1" type="ORF">KDH_11890</name>
</gene>
<dbReference type="EMBL" id="BSRI01000001">
    <property type="protein sequence ID" value="GLV54341.1"/>
    <property type="molecule type" value="Genomic_DNA"/>
</dbReference>
<dbReference type="InterPro" id="IPR021228">
    <property type="entry name" value="BrxD"/>
</dbReference>
<organism evidence="1 2">
    <name type="scientific">Dictyobacter halimunensis</name>
    <dbReference type="NCBI Taxonomy" id="3026934"/>
    <lineage>
        <taxon>Bacteria</taxon>
        <taxon>Bacillati</taxon>
        <taxon>Chloroflexota</taxon>
        <taxon>Ktedonobacteria</taxon>
        <taxon>Ktedonobacterales</taxon>
        <taxon>Dictyobacteraceae</taxon>
        <taxon>Dictyobacter</taxon>
    </lineage>
</organism>
<evidence type="ECO:0000313" key="2">
    <source>
        <dbReference type="Proteomes" id="UP001344906"/>
    </source>
</evidence>
<protein>
    <submittedName>
        <fullName evidence="1">Biotin carboxylase</fullName>
    </submittedName>
</protein>
<dbReference type="Proteomes" id="UP001344906">
    <property type="component" value="Unassembled WGS sequence"/>
</dbReference>
<dbReference type="InterPro" id="IPR027417">
    <property type="entry name" value="P-loop_NTPase"/>
</dbReference>
<name>A0ABQ6FKY2_9CHLR</name>
<dbReference type="Pfam" id="PF10923">
    <property type="entry name" value="BrxC_BrxD"/>
    <property type="match status" value="1"/>
</dbReference>
<evidence type="ECO:0000313" key="1">
    <source>
        <dbReference type="EMBL" id="GLV54341.1"/>
    </source>
</evidence>
<keyword evidence="2" id="KW-1185">Reference proteome</keyword>